<dbReference type="Proteomes" id="UP000326939">
    <property type="component" value="Chromosome 4"/>
</dbReference>
<dbReference type="PANTHER" id="PTHR33116">
    <property type="entry name" value="REVERSE TRANSCRIPTASE ZINC-BINDING DOMAIN-CONTAINING PROTEIN-RELATED-RELATED"/>
    <property type="match status" value="1"/>
</dbReference>
<accession>A0A5N5N4R0</accession>
<evidence type="ECO:0000313" key="3">
    <source>
        <dbReference type="Proteomes" id="UP000326939"/>
    </source>
</evidence>
<comment type="caution">
    <text evidence="2">The sequence shown here is derived from an EMBL/GenBank/DDBJ whole genome shotgun (WGS) entry which is preliminary data.</text>
</comment>
<dbReference type="AlphaFoldDB" id="A0A5N5N4R0"/>
<dbReference type="InterPro" id="IPR036691">
    <property type="entry name" value="Endo/exonu/phosph_ase_sf"/>
</dbReference>
<dbReference type="Gene3D" id="3.60.10.10">
    <property type="entry name" value="Endonuclease/exonuclease/phosphatase"/>
    <property type="match status" value="1"/>
</dbReference>
<dbReference type="InterPro" id="IPR026960">
    <property type="entry name" value="RVT-Znf"/>
</dbReference>
<evidence type="ECO:0000259" key="1">
    <source>
        <dbReference type="Pfam" id="PF13966"/>
    </source>
</evidence>
<dbReference type="PANTHER" id="PTHR33116:SF84">
    <property type="entry name" value="RNA-DIRECTED DNA POLYMERASE"/>
    <property type="match status" value="1"/>
</dbReference>
<proteinExistence type="predicted"/>
<reference evidence="3" key="1">
    <citation type="journal article" date="2019" name="Gigascience">
        <title>De novo genome assembly of the endangered Acer yangbiense, a plant species with extremely small populations endemic to Yunnan Province, China.</title>
        <authorList>
            <person name="Yang J."/>
            <person name="Wariss H.M."/>
            <person name="Tao L."/>
            <person name="Zhang R."/>
            <person name="Yun Q."/>
            <person name="Hollingsworth P."/>
            <person name="Dao Z."/>
            <person name="Luo G."/>
            <person name="Guo H."/>
            <person name="Ma Y."/>
            <person name="Sun W."/>
        </authorList>
    </citation>
    <scope>NUCLEOTIDE SEQUENCE [LARGE SCALE GENOMIC DNA]</scope>
    <source>
        <strain evidence="3">cv. br00</strain>
    </source>
</reference>
<organism evidence="2 3">
    <name type="scientific">Salix brachista</name>
    <dbReference type="NCBI Taxonomy" id="2182728"/>
    <lineage>
        <taxon>Eukaryota</taxon>
        <taxon>Viridiplantae</taxon>
        <taxon>Streptophyta</taxon>
        <taxon>Embryophyta</taxon>
        <taxon>Tracheophyta</taxon>
        <taxon>Spermatophyta</taxon>
        <taxon>Magnoliopsida</taxon>
        <taxon>eudicotyledons</taxon>
        <taxon>Gunneridae</taxon>
        <taxon>Pentapetalae</taxon>
        <taxon>rosids</taxon>
        <taxon>fabids</taxon>
        <taxon>Malpighiales</taxon>
        <taxon>Salicaceae</taxon>
        <taxon>Saliceae</taxon>
        <taxon>Salix</taxon>
    </lineage>
</organism>
<evidence type="ECO:0000313" key="2">
    <source>
        <dbReference type="EMBL" id="KAB5561451.1"/>
    </source>
</evidence>
<keyword evidence="3" id="KW-1185">Reference proteome</keyword>
<gene>
    <name evidence="2" type="ORF">DKX38_006408</name>
</gene>
<dbReference type="EMBL" id="VDCV01000004">
    <property type="protein sequence ID" value="KAB5561451.1"/>
    <property type="molecule type" value="Genomic_DNA"/>
</dbReference>
<feature type="domain" description="Reverse transcriptase zinc-binding" evidence="1">
    <location>
        <begin position="162"/>
        <end position="244"/>
    </location>
</feature>
<protein>
    <recommendedName>
        <fullName evidence="1">Reverse transcriptase zinc-binding domain-containing protein</fullName>
    </recommendedName>
</protein>
<dbReference type="Pfam" id="PF13966">
    <property type="entry name" value="zf-RVT"/>
    <property type="match status" value="1"/>
</dbReference>
<sequence length="344" mass="39527">MQGVQEQIAMQGWEFTSNIQAAHHCRILVGWNANKVKLQCIHAESQWLTCEAVSLHTKEAITVTFVYGLNSPAERSHLWNYIRNFKPASTNTLWVVLGDFNAALRPSDRQGGDTRWLKHHEEFRESINNAGIFQPPYTGVHLTWDNEASPAWEPDGAPVSKSSPAWELIRNHFPAKDTHLLIWQKEHIPRHAFILWMAAQGRLRTRDRLSTTTAIPSLLCVLCNQETESHDHLYFRCHYTRAVWKTVNGHAGLTWPSMPWNQLIDWAVIAHNHRRNVNSMIARLILAASVYNVWQERNRRIFSHHFQGRDYLASEIIQGPSASGYQPKSDFVKAERGIGYLRGS</sequence>
<name>A0A5N5N4R0_9ROSI</name>
<dbReference type="SUPFAM" id="SSF56219">
    <property type="entry name" value="DNase I-like"/>
    <property type="match status" value="1"/>
</dbReference>